<proteinExistence type="predicted"/>
<protein>
    <submittedName>
        <fullName evidence="1">Uncharacterized protein</fullName>
    </submittedName>
</protein>
<dbReference type="EMBL" id="JACCKD010000005">
    <property type="protein sequence ID" value="MBA0127018.1"/>
    <property type="molecule type" value="Genomic_DNA"/>
</dbReference>
<accession>A0A838ACZ1</accession>
<dbReference type="Proteomes" id="UP000582974">
    <property type="component" value="Unassembled WGS sequence"/>
</dbReference>
<keyword evidence="2" id="KW-1185">Reference proteome</keyword>
<gene>
    <name evidence="1" type="ORF">H0B56_15820</name>
</gene>
<evidence type="ECO:0000313" key="1">
    <source>
        <dbReference type="EMBL" id="MBA0127018.1"/>
    </source>
</evidence>
<dbReference type="AlphaFoldDB" id="A0A838ACZ1"/>
<dbReference type="RefSeq" id="WP_180893827.1">
    <property type="nucleotide sequence ID" value="NZ_JACCKD010000005.1"/>
</dbReference>
<organism evidence="1 2">
    <name type="scientific">Haloechinothrix aidingensis</name>
    <dbReference type="NCBI Taxonomy" id="2752311"/>
    <lineage>
        <taxon>Bacteria</taxon>
        <taxon>Bacillati</taxon>
        <taxon>Actinomycetota</taxon>
        <taxon>Actinomycetes</taxon>
        <taxon>Pseudonocardiales</taxon>
        <taxon>Pseudonocardiaceae</taxon>
        <taxon>Haloechinothrix</taxon>
    </lineage>
</organism>
<comment type="caution">
    <text evidence="1">The sequence shown here is derived from an EMBL/GenBank/DDBJ whole genome shotgun (WGS) entry which is preliminary data.</text>
</comment>
<evidence type="ECO:0000313" key="2">
    <source>
        <dbReference type="Proteomes" id="UP000582974"/>
    </source>
</evidence>
<sequence length="50" mass="5343">MNEQDDFVYSASDDVAQTDEFISEFGTASDLTLGIAGPHSEAGVPQRSHV</sequence>
<name>A0A838ACZ1_9PSEU</name>
<reference evidence="1 2" key="1">
    <citation type="submission" date="2020-07" db="EMBL/GenBank/DDBJ databases">
        <title>Genome of Haloechinothrix sp.</title>
        <authorList>
            <person name="Tang S.-K."/>
            <person name="Yang L."/>
            <person name="Zhu W.-Y."/>
        </authorList>
    </citation>
    <scope>NUCLEOTIDE SEQUENCE [LARGE SCALE GENOMIC DNA]</scope>
    <source>
        <strain evidence="1 2">YIM 98757</strain>
    </source>
</reference>